<name>A0A840EYM8_9ACTN</name>
<dbReference type="PROSITE" id="PS00061">
    <property type="entry name" value="ADH_SHORT"/>
    <property type="match status" value="1"/>
</dbReference>
<dbReference type="Proteomes" id="UP000551501">
    <property type="component" value="Unassembled WGS sequence"/>
</dbReference>
<evidence type="ECO:0000313" key="4">
    <source>
        <dbReference type="Proteomes" id="UP000551501"/>
    </source>
</evidence>
<protein>
    <submittedName>
        <fullName evidence="3">Short-subunit dehydrogenase</fullName>
    </submittedName>
</protein>
<dbReference type="AlphaFoldDB" id="A0A840EYM8"/>
<organism evidence="3 4">
    <name type="scientific">Gordonia humi</name>
    <dbReference type="NCBI Taxonomy" id="686429"/>
    <lineage>
        <taxon>Bacteria</taxon>
        <taxon>Bacillati</taxon>
        <taxon>Actinomycetota</taxon>
        <taxon>Actinomycetes</taxon>
        <taxon>Mycobacteriales</taxon>
        <taxon>Gordoniaceae</taxon>
        <taxon>Gordonia</taxon>
    </lineage>
</organism>
<dbReference type="PRINTS" id="PR00081">
    <property type="entry name" value="GDHRDH"/>
</dbReference>
<dbReference type="PANTHER" id="PTHR44196:SF1">
    <property type="entry name" value="DEHYDROGENASE_REDUCTASE SDR FAMILY MEMBER 7B"/>
    <property type="match status" value="1"/>
</dbReference>
<dbReference type="PANTHER" id="PTHR44196">
    <property type="entry name" value="DEHYDROGENASE/REDUCTASE SDR FAMILY MEMBER 7B"/>
    <property type="match status" value="1"/>
</dbReference>
<keyword evidence="2" id="KW-0560">Oxidoreductase</keyword>
<dbReference type="InterPro" id="IPR036291">
    <property type="entry name" value="NAD(P)-bd_dom_sf"/>
</dbReference>
<dbReference type="InterPro" id="IPR002347">
    <property type="entry name" value="SDR_fam"/>
</dbReference>
<dbReference type="Gene3D" id="3.40.50.720">
    <property type="entry name" value="NAD(P)-binding Rossmann-like Domain"/>
    <property type="match status" value="1"/>
</dbReference>
<dbReference type="SUPFAM" id="SSF51735">
    <property type="entry name" value="NAD(P)-binding Rossmann-fold domains"/>
    <property type="match status" value="1"/>
</dbReference>
<dbReference type="GO" id="GO:0016020">
    <property type="term" value="C:membrane"/>
    <property type="evidence" value="ECO:0007669"/>
    <property type="project" value="TreeGrafter"/>
</dbReference>
<accession>A0A840EYM8</accession>
<keyword evidence="4" id="KW-1185">Reference proteome</keyword>
<sequence>MTATGGVTIVTGASSGLGAGMAGELARRGYPLALFARRTDRLGALSVELTAQTGTDVRADALDVTDHDAIFARFRDAAEQRGGLARVVVNAGIGKGARIGSGRFAANRDTLATNVIGALAQMEAAMEIFYQQGAGHLVLMSSVTSGRGLPGPMNAYAAGKAAVTRLADGIRLDVAQKGVPITVTSLHPGYIESEMQDRTGRRHRLLVDADTGARALVDAIERGRNTECVPRWPWTGYRQLVNHAPRQLLTRIL</sequence>
<comment type="caution">
    <text evidence="3">The sequence shown here is derived from an EMBL/GenBank/DDBJ whole genome shotgun (WGS) entry which is preliminary data.</text>
</comment>
<comment type="similarity">
    <text evidence="1">Belongs to the short-chain dehydrogenases/reductases (SDR) family.</text>
</comment>
<dbReference type="NCBIfam" id="NF006099">
    <property type="entry name" value="PRK08251.1"/>
    <property type="match status" value="1"/>
</dbReference>
<proteinExistence type="inferred from homology"/>
<dbReference type="RefSeq" id="WP_343067261.1">
    <property type="nucleotide sequence ID" value="NZ_BAABHL010000105.1"/>
</dbReference>
<evidence type="ECO:0000313" key="3">
    <source>
        <dbReference type="EMBL" id="MBB4134099.1"/>
    </source>
</evidence>
<dbReference type="InterPro" id="IPR020904">
    <property type="entry name" value="Sc_DH/Rdtase_CS"/>
</dbReference>
<gene>
    <name evidence="3" type="ORF">BKA16_000651</name>
</gene>
<evidence type="ECO:0000256" key="2">
    <source>
        <dbReference type="ARBA" id="ARBA00023002"/>
    </source>
</evidence>
<dbReference type="EMBL" id="JACIFP010000001">
    <property type="protein sequence ID" value="MBB4134099.1"/>
    <property type="molecule type" value="Genomic_DNA"/>
</dbReference>
<reference evidence="3 4" key="1">
    <citation type="submission" date="2020-08" db="EMBL/GenBank/DDBJ databases">
        <title>Sequencing the genomes of 1000 actinobacteria strains.</title>
        <authorList>
            <person name="Klenk H.-P."/>
        </authorList>
    </citation>
    <scope>NUCLEOTIDE SEQUENCE [LARGE SCALE GENOMIC DNA]</scope>
    <source>
        <strain evidence="3 4">DSM 45298</strain>
    </source>
</reference>
<dbReference type="Pfam" id="PF00106">
    <property type="entry name" value="adh_short"/>
    <property type="match status" value="1"/>
</dbReference>
<dbReference type="GO" id="GO:0016491">
    <property type="term" value="F:oxidoreductase activity"/>
    <property type="evidence" value="ECO:0007669"/>
    <property type="project" value="UniProtKB-KW"/>
</dbReference>
<evidence type="ECO:0000256" key="1">
    <source>
        <dbReference type="ARBA" id="ARBA00006484"/>
    </source>
</evidence>